<sequence length="42" mass="4743">MRYSHESRIHDSGDVRHTGSGHHTWPPTGIHAGRSGDTLWSY</sequence>
<dbReference type="STRING" id="1246637.MTBBW1_2180017"/>
<evidence type="ECO:0000256" key="1">
    <source>
        <dbReference type="SAM" id="MobiDB-lite"/>
    </source>
</evidence>
<feature type="region of interest" description="Disordered" evidence="1">
    <location>
        <begin position="1"/>
        <end position="42"/>
    </location>
</feature>
<dbReference type="Proteomes" id="UP000191931">
    <property type="component" value="Unassembled WGS sequence"/>
</dbReference>
<dbReference type="EMBL" id="FWEV01000133">
    <property type="protein sequence ID" value="SLM30269.1"/>
    <property type="molecule type" value="Genomic_DNA"/>
</dbReference>
<keyword evidence="3" id="KW-1185">Reference proteome</keyword>
<organism evidence="2 3">
    <name type="scientific">Desulfamplus magnetovallimortis</name>
    <dbReference type="NCBI Taxonomy" id="1246637"/>
    <lineage>
        <taxon>Bacteria</taxon>
        <taxon>Pseudomonadati</taxon>
        <taxon>Thermodesulfobacteriota</taxon>
        <taxon>Desulfobacteria</taxon>
        <taxon>Desulfobacterales</taxon>
        <taxon>Desulfobacteraceae</taxon>
        <taxon>Desulfamplus</taxon>
    </lineage>
</organism>
<gene>
    <name evidence="2" type="ORF">MTBBW1_2180017</name>
</gene>
<name>A0A1W1HCS7_9BACT</name>
<accession>A0A1W1HCS7</accession>
<protein>
    <submittedName>
        <fullName evidence="2">Uncharacterized protein</fullName>
    </submittedName>
</protein>
<dbReference type="AlphaFoldDB" id="A0A1W1HCS7"/>
<reference evidence="2 3" key="1">
    <citation type="submission" date="2017-03" db="EMBL/GenBank/DDBJ databases">
        <authorList>
            <person name="Afonso C.L."/>
            <person name="Miller P.J."/>
            <person name="Scott M.A."/>
            <person name="Spackman E."/>
            <person name="Goraichik I."/>
            <person name="Dimitrov K.M."/>
            <person name="Suarez D.L."/>
            <person name="Swayne D.E."/>
        </authorList>
    </citation>
    <scope>NUCLEOTIDE SEQUENCE [LARGE SCALE GENOMIC DNA]</scope>
    <source>
        <strain evidence="2">PRJEB14757</strain>
    </source>
</reference>
<evidence type="ECO:0000313" key="2">
    <source>
        <dbReference type="EMBL" id="SLM30269.1"/>
    </source>
</evidence>
<proteinExistence type="predicted"/>
<evidence type="ECO:0000313" key="3">
    <source>
        <dbReference type="Proteomes" id="UP000191931"/>
    </source>
</evidence>
<feature type="compositionally biased region" description="Basic and acidic residues" evidence="1">
    <location>
        <begin position="1"/>
        <end position="17"/>
    </location>
</feature>